<organism evidence="1 2">
    <name type="scientific">Gossypium schwendimanii</name>
    <name type="common">Cotton</name>
    <dbReference type="NCBI Taxonomy" id="34291"/>
    <lineage>
        <taxon>Eukaryota</taxon>
        <taxon>Viridiplantae</taxon>
        <taxon>Streptophyta</taxon>
        <taxon>Embryophyta</taxon>
        <taxon>Tracheophyta</taxon>
        <taxon>Spermatophyta</taxon>
        <taxon>Magnoliopsida</taxon>
        <taxon>eudicotyledons</taxon>
        <taxon>Gunneridae</taxon>
        <taxon>Pentapetalae</taxon>
        <taxon>rosids</taxon>
        <taxon>malvids</taxon>
        <taxon>Malvales</taxon>
        <taxon>Malvaceae</taxon>
        <taxon>Malvoideae</taxon>
        <taxon>Gossypium</taxon>
    </lineage>
</organism>
<evidence type="ECO:0000313" key="1">
    <source>
        <dbReference type="EMBL" id="MBA0860940.1"/>
    </source>
</evidence>
<comment type="caution">
    <text evidence="1">The sequence shown here is derived from an EMBL/GenBank/DDBJ whole genome shotgun (WGS) entry which is preliminary data.</text>
</comment>
<keyword evidence="2" id="KW-1185">Reference proteome</keyword>
<sequence>MHQSPEISLARARSMPAGTLPVCESGTAARVTKGGSEGTVAGILYKLSSHYSLSLQVLCEEISNLLDTLRQFKVMRT</sequence>
<accession>A0A7J9LQE6</accession>
<dbReference type="AlphaFoldDB" id="A0A7J9LQE6"/>
<evidence type="ECO:0000313" key="2">
    <source>
        <dbReference type="Proteomes" id="UP000593576"/>
    </source>
</evidence>
<proteinExistence type="predicted"/>
<gene>
    <name evidence="1" type="ORF">Goshw_022696</name>
</gene>
<reference evidence="1 2" key="1">
    <citation type="journal article" date="2019" name="Genome Biol. Evol.">
        <title>Insights into the evolution of the New World diploid cottons (Gossypium, subgenus Houzingenia) based on genome sequencing.</title>
        <authorList>
            <person name="Grover C.E."/>
            <person name="Arick M.A. 2nd"/>
            <person name="Thrash A."/>
            <person name="Conover J.L."/>
            <person name="Sanders W.S."/>
            <person name="Peterson D.G."/>
            <person name="Frelichowski J.E."/>
            <person name="Scheffler J.A."/>
            <person name="Scheffler B.E."/>
            <person name="Wendel J.F."/>
        </authorList>
    </citation>
    <scope>NUCLEOTIDE SEQUENCE [LARGE SCALE GENOMIC DNA]</scope>
    <source>
        <strain evidence="1">1</strain>
        <tissue evidence="1">Leaf</tissue>
    </source>
</reference>
<protein>
    <submittedName>
        <fullName evidence="1">Uncharacterized protein</fullName>
    </submittedName>
</protein>
<dbReference type="Proteomes" id="UP000593576">
    <property type="component" value="Unassembled WGS sequence"/>
</dbReference>
<dbReference type="EMBL" id="JABFAF010000007">
    <property type="protein sequence ID" value="MBA0860940.1"/>
    <property type="molecule type" value="Genomic_DNA"/>
</dbReference>
<name>A0A7J9LQE6_GOSSC</name>